<sequence length="331" mass="36486">MPETHQFGAIAIYTHSWNSNRSSLALSSSSNIVDLYKVSGANYQKVNVLSAHTQSVTGIDWAPKSNRIVTCSADRNAYVWTQLKDGSWKNTMVILRINRAATCVKWSPQEDKFAVGSGAKAVSVCYFDSSNDWWVSKHIKKPIRSTVTCLDWHPNNILLAAGSSDFKARVFSAYVKDVEEKPGQTIWGTKMPFGNLMAELSSGGGGWVHDVCFSGNGDCLAWVGHDSSLSVVNANSLSNIVTFKTSYLPFYSCVWVSLNRLVAAGYNCEPMLFEFNGKNIKLVKKYDTKEETGGDNVISKVTIHTGTKEQCKKFSTTGLDGMITVWDIDAK</sequence>
<evidence type="ECO:0000256" key="1">
    <source>
        <dbReference type="ARBA" id="ARBA00004245"/>
    </source>
</evidence>
<evidence type="ECO:0000256" key="10">
    <source>
        <dbReference type="PROSITE-ProRule" id="PRU00221"/>
    </source>
</evidence>
<keyword evidence="5" id="KW-0677">Repeat</keyword>
<dbReference type="PANTHER" id="PTHR10709">
    <property type="entry name" value="ACTIN-RELATED PROTEIN 2/3 COMPLEX SUBUNIT 1"/>
    <property type="match status" value="1"/>
</dbReference>
<comment type="caution">
    <text evidence="12">The sequence shown here is derived from an EMBL/GenBank/DDBJ whole genome shotgun (WGS) entry which is preliminary data.</text>
</comment>
<dbReference type="InterPro" id="IPR024977">
    <property type="entry name" value="Apc4-like_WD40_dom"/>
</dbReference>
<feature type="domain" description="Anaphase-promoting complex subunit 4-like WD40" evidence="11">
    <location>
        <begin position="104"/>
        <end position="177"/>
    </location>
</feature>
<evidence type="ECO:0000256" key="8">
    <source>
        <dbReference type="ARBA" id="ARBA00041244"/>
    </source>
</evidence>
<comment type="similarity">
    <text evidence="2">Belongs to the WD repeat ARPC1 family.</text>
</comment>
<keyword evidence="4 10" id="KW-0853">WD repeat</keyword>
<keyword evidence="13" id="KW-1185">Reference proteome</keyword>
<comment type="subcellular location">
    <subcellularLocation>
        <location evidence="1">Cytoplasm</location>
        <location evidence="1">Cytoskeleton</location>
    </subcellularLocation>
</comment>
<dbReference type="SUPFAM" id="SSF50978">
    <property type="entry name" value="WD40 repeat-like"/>
    <property type="match status" value="1"/>
</dbReference>
<dbReference type="Pfam" id="PF00400">
    <property type="entry name" value="WD40"/>
    <property type="match status" value="1"/>
</dbReference>
<dbReference type="InterPro" id="IPR017383">
    <property type="entry name" value="ARPC1"/>
</dbReference>
<dbReference type="PROSITE" id="PS50082">
    <property type="entry name" value="WD_REPEATS_2"/>
    <property type="match status" value="1"/>
</dbReference>
<dbReference type="SMART" id="SM00320">
    <property type="entry name" value="WD40"/>
    <property type="match status" value="5"/>
</dbReference>
<gene>
    <name evidence="12" type="ORF">LSH36_269g11001</name>
</gene>
<keyword evidence="7" id="KW-0206">Cytoskeleton</keyword>
<keyword evidence="6" id="KW-0009">Actin-binding</keyword>
<dbReference type="PIRSF" id="PIRSF038093">
    <property type="entry name" value="ARP2/3_su1"/>
    <property type="match status" value="1"/>
</dbReference>
<feature type="repeat" description="WD" evidence="10">
    <location>
        <begin position="49"/>
        <end position="80"/>
    </location>
</feature>
<evidence type="ECO:0000313" key="12">
    <source>
        <dbReference type="EMBL" id="KAK2154439.1"/>
    </source>
</evidence>
<evidence type="ECO:0000256" key="9">
    <source>
        <dbReference type="ARBA" id="ARBA00041789"/>
    </source>
</evidence>
<dbReference type="InterPro" id="IPR001680">
    <property type="entry name" value="WD40_rpt"/>
</dbReference>
<evidence type="ECO:0000256" key="4">
    <source>
        <dbReference type="ARBA" id="ARBA00022574"/>
    </source>
</evidence>
<accession>A0AAD9JJZ7</accession>
<evidence type="ECO:0000259" key="11">
    <source>
        <dbReference type="Pfam" id="PF12894"/>
    </source>
</evidence>
<reference evidence="12" key="1">
    <citation type="journal article" date="2023" name="Mol. Biol. Evol.">
        <title>Third-Generation Sequencing Reveals the Adaptive Role of the Epigenome in Three Deep-Sea Polychaetes.</title>
        <authorList>
            <person name="Perez M."/>
            <person name="Aroh O."/>
            <person name="Sun Y."/>
            <person name="Lan Y."/>
            <person name="Juniper S.K."/>
            <person name="Young C.R."/>
            <person name="Angers B."/>
            <person name="Qian P.Y."/>
        </authorList>
    </citation>
    <scope>NUCLEOTIDE SEQUENCE</scope>
    <source>
        <strain evidence="12">P08H-3</strain>
    </source>
</reference>
<dbReference type="AlphaFoldDB" id="A0AAD9JJZ7"/>
<dbReference type="GO" id="GO:0005885">
    <property type="term" value="C:Arp2/3 protein complex"/>
    <property type="evidence" value="ECO:0007669"/>
    <property type="project" value="InterPro"/>
</dbReference>
<dbReference type="Pfam" id="PF12894">
    <property type="entry name" value="ANAPC4_WD40"/>
    <property type="match status" value="1"/>
</dbReference>
<dbReference type="Gene3D" id="2.130.10.10">
    <property type="entry name" value="YVTN repeat-like/Quinoprotein amine dehydrogenase"/>
    <property type="match status" value="1"/>
</dbReference>
<dbReference type="InterPro" id="IPR036322">
    <property type="entry name" value="WD40_repeat_dom_sf"/>
</dbReference>
<evidence type="ECO:0000256" key="3">
    <source>
        <dbReference type="ARBA" id="ARBA00022490"/>
    </source>
</evidence>
<evidence type="ECO:0000256" key="2">
    <source>
        <dbReference type="ARBA" id="ARBA00006260"/>
    </source>
</evidence>
<evidence type="ECO:0000256" key="6">
    <source>
        <dbReference type="ARBA" id="ARBA00023203"/>
    </source>
</evidence>
<name>A0AAD9JJZ7_9ANNE</name>
<keyword evidence="3" id="KW-0963">Cytoplasm</keyword>
<protein>
    <recommendedName>
        <fullName evidence="8">Arp2/3 complex 41 kDa subunit</fullName>
    </recommendedName>
    <alternativeName>
        <fullName evidence="9">p41-ARC</fullName>
    </alternativeName>
</protein>
<proteinExistence type="inferred from homology"/>
<dbReference type="InterPro" id="IPR015943">
    <property type="entry name" value="WD40/YVTN_repeat-like_dom_sf"/>
</dbReference>
<organism evidence="12 13">
    <name type="scientific">Paralvinella palmiformis</name>
    <dbReference type="NCBI Taxonomy" id="53620"/>
    <lineage>
        <taxon>Eukaryota</taxon>
        <taxon>Metazoa</taxon>
        <taxon>Spiralia</taxon>
        <taxon>Lophotrochozoa</taxon>
        <taxon>Annelida</taxon>
        <taxon>Polychaeta</taxon>
        <taxon>Sedentaria</taxon>
        <taxon>Canalipalpata</taxon>
        <taxon>Terebellida</taxon>
        <taxon>Terebelliformia</taxon>
        <taxon>Alvinellidae</taxon>
        <taxon>Paralvinella</taxon>
    </lineage>
</organism>
<evidence type="ECO:0000256" key="5">
    <source>
        <dbReference type="ARBA" id="ARBA00022737"/>
    </source>
</evidence>
<dbReference type="PANTHER" id="PTHR10709:SF2">
    <property type="entry name" value="ACTIN-RELATED PROTEIN 2_3 COMPLEX SUBUNIT"/>
    <property type="match status" value="1"/>
</dbReference>
<dbReference type="EMBL" id="JAODUP010000269">
    <property type="protein sequence ID" value="KAK2154439.1"/>
    <property type="molecule type" value="Genomic_DNA"/>
</dbReference>
<dbReference type="GO" id="GO:0034314">
    <property type="term" value="P:Arp2/3 complex-mediated actin nucleation"/>
    <property type="evidence" value="ECO:0007669"/>
    <property type="project" value="InterPro"/>
</dbReference>
<dbReference type="PROSITE" id="PS50294">
    <property type="entry name" value="WD_REPEATS_REGION"/>
    <property type="match status" value="1"/>
</dbReference>
<evidence type="ECO:0000256" key="7">
    <source>
        <dbReference type="ARBA" id="ARBA00023212"/>
    </source>
</evidence>
<dbReference type="Proteomes" id="UP001208570">
    <property type="component" value="Unassembled WGS sequence"/>
</dbReference>
<dbReference type="GO" id="GO:0051015">
    <property type="term" value="F:actin filament binding"/>
    <property type="evidence" value="ECO:0007669"/>
    <property type="project" value="TreeGrafter"/>
</dbReference>
<evidence type="ECO:0000313" key="13">
    <source>
        <dbReference type="Proteomes" id="UP001208570"/>
    </source>
</evidence>